<evidence type="ECO:0000313" key="2">
    <source>
        <dbReference type="Proteomes" id="UP000005936"/>
    </source>
</evidence>
<gene>
    <name evidence="1" type="ORF">CGSMWGv55152_02316</name>
</gene>
<organism evidence="1 2">
    <name type="scientific">Gardnerella vaginalis 55152</name>
    <dbReference type="NCBI Taxonomy" id="698955"/>
    <lineage>
        <taxon>Bacteria</taxon>
        <taxon>Bacillati</taxon>
        <taxon>Actinomycetota</taxon>
        <taxon>Actinomycetes</taxon>
        <taxon>Bifidobacteriales</taxon>
        <taxon>Bifidobacteriaceae</taxon>
        <taxon>Gardnerella</taxon>
    </lineage>
</organism>
<protein>
    <submittedName>
        <fullName evidence="1">Uncharacterized protein</fullName>
    </submittedName>
</protein>
<accession>I4LUK1</accession>
<reference evidence="1 2" key="1">
    <citation type="journal article" date="2012" name="J. Bacteriol.">
        <title>Comparative Genomic Analyses of 17 Clinical Isolates of Gardnerella vaginalis Provide Evidence of Multiple Genetically Isolated Clades Consistent with Subspeciation into Genovars.</title>
        <authorList>
            <person name="Ahmed A."/>
            <person name="Earl J."/>
            <person name="Retchless A."/>
            <person name="Hillier S."/>
            <person name="Rabe L."/>
            <person name="Cherpes T."/>
            <person name="Powell E."/>
            <person name="Janto B."/>
            <person name="Eutsey R."/>
            <person name="Hiller N.L."/>
            <person name="Boissy R."/>
            <person name="Dahlgreen M."/>
            <person name="Hall B."/>
            <person name="Costerton J."/>
            <person name="Post J.C."/>
            <person name="Hu F."/>
            <person name="Ehrlich G."/>
        </authorList>
    </citation>
    <scope>NUCLEOTIDE SEQUENCE [LARGE SCALE GENOMIC DNA]</scope>
    <source>
        <strain evidence="1 2">55152</strain>
    </source>
</reference>
<sequence>MFISYSSVAGDFSAFTDSAAACDSSVLAKRLSIAAIK</sequence>
<dbReference type="EMBL" id="ADEQ01000006">
    <property type="protein sequence ID" value="EIK80641.1"/>
    <property type="molecule type" value="Genomic_DNA"/>
</dbReference>
<dbReference type="AlphaFoldDB" id="I4LUK1"/>
<comment type="caution">
    <text evidence="1">The sequence shown here is derived from an EMBL/GenBank/DDBJ whole genome shotgun (WGS) entry which is preliminary data.</text>
</comment>
<name>I4LUK1_GARVA</name>
<dbReference type="Proteomes" id="UP000005936">
    <property type="component" value="Unassembled WGS sequence"/>
</dbReference>
<proteinExistence type="predicted"/>
<evidence type="ECO:0000313" key="1">
    <source>
        <dbReference type="EMBL" id="EIK80641.1"/>
    </source>
</evidence>